<sequence>MHKGVGRCYDSTRKGVMWGHTLVSSGLVRLGEDPYLLRCDPFPDELMSTERYPRLTATEAMLSVAGDVVSAGVKVKALIVDAEFTTRLGLRFLKQLPLAFVGRFRSNTKVMFEAQQVRVKDLAKRFLPGKVWWYPRLRQVISGRLGS</sequence>
<protein>
    <recommendedName>
        <fullName evidence="2">Transposase IS701-like DDE domain-containing protein</fullName>
    </recommendedName>
</protein>
<dbReference type="AlphaFoldDB" id="A0A6J4NCB4"/>
<evidence type="ECO:0008006" key="2">
    <source>
        <dbReference type="Google" id="ProtNLM"/>
    </source>
</evidence>
<name>A0A6J4NCB4_9CHLR</name>
<accession>A0A6J4NCB4</accession>
<organism evidence="1">
    <name type="scientific">uncultured Chloroflexia bacterium</name>
    <dbReference type="NCBI Taxonomy" id="1672391"/>
    <lineage>
        <taxon>Bacteria</taxon>
        <taxon>Bacillati</taxon>
        <taxon>Chloroflexota</taxon>
        <taxon>Chloroflexia</taxon>
        <taxon>environmental samples</taxon>
    </lineage>
</organism>
<dbReference type="EMBL" id="CADCTR010003081">
    <property type="protein sequence ID" value="CAA9381268.1"/>
    <property type="molecule type" value="Genomic_DNA"/>
</dbReference>
<gene>
    <name evidence="1" type="ORF">AVDCRST_MAG93-9190</name>
</gene>
<evidence type="ECO:0000313" key="1">
    <source>
        <dbReference type="EMBL" id="CAA9381268.1"/>
    </source>
</evidence>
<proteinExistence type="predicted"/>
<reference evidence="1" key="1">
    <citation type="submission" date="2020-02" db="EMBL/GenBank/DDBJ databases">
        <authorList>
            <person name="Meier V. D."/>
        </authorList>
    </citation>
    <scope>NUCLEOTIDE SEQUENCE</scope>
    <source>
        <strain evidence="1">AVDCRST_MAG93</strain>
    </source>
</reference>